<dbReference type="GO" id="GO:0031490">
    <property type="term" value="F:chromatin DNA binding"/>
    <property type="evidence" value="ECO:0007669"/>
    <property type="project" value="TreeGrafter"/>
</dbReference>
<dbReference type="CDD" id="cd22928">
    <property type="entry name" value="HFD_POLE3_DPB4"/>
    <property type="match status" value="1"/>
</dbReference>
<dbReference type="GeneID" id="59293589"/>
<feature type="region of interest" description="Disordered" evidence="6">
    <location>
        <begin position="127"/>
        <end position="297"/>
    </location>
</feature>
<feature type="compositionally biased region" description="Acidic residues" evidence="6">
    <location>
        <begin position="193"/>
        <end position="210"/>
    </location>
</feature>
<accession>A0A8H6CQK5</accession>
<dbReference type="GO" id="GO:0008622">
    <property type="term" value="C:epsilon DNA polymerase complex"/>
    <property type="evidence" value="ECO:0007669"/>
    <property type="project" value="TreeGrafter"/>
</dbReference>
<comment type="subcellular location">
    <subcellularLocation>
        <location evidence="1">Nucleus</location>
    </subcellularLocation>
</comment>
<evidence type="ECO:0000256" key="2">
    <source>
        <dbReference type="ARBA" id="ARBA00022705"/>
    </source>
</evidence>
<dbReference type="GO" id="GO:0006974">
    <property type="term" value="P:DNA damage response"/>
    <property type="evidence" value="ECO:0007669"/>
    <property type="project" value="TreeGrafter"/>
</dbReference>
<sequence length="297" mass="32575">MPPRKSNISQISAAGDDGTPVKEREGTNIEDLSLPRTMVQRLAKGVLPPNTSLHKDAILAMSKGATVFINYLAHAANTASLSTGKRTIPPNAVIEALAELEFQDFGPRVEAELKKFNEVQTGKRNEYRRKVKEGKMSGAKGEDGGEEGEDEEGRAKKRVRREEEDGGHEGRERRESGTGDPSAQLQTGYREYEPEDPEDPDDDDDDDFDAEGQAGEEGGNDASNLEPRPRASRDEEEEEEEDDEDDEDEDEDEYPDEGRRLSSVEREANGSFDTPGDDAVTPGSSADEVLSEDEGSD</sequence>
<dbReference type="Pfam" id="PF00808">
    <property type="entry name" value="CBFD_NFYB_HMF"/>
    <property type="match status" value="1"/>
</dbReference>
<feature type="compositionally biased region" description="Polar residues" evidence="6">
    <location>
        <begin position="1"/>
        <end position="12"/>
    </location>
</feature>
<feature type="compositionally biased region" description="Acidic residues" evidence="6">
    <location>
        <begin position="234"/>
        <end position="255"/>
    </location>
</feature>
<dbReference type="PANTHER" id="PTHR46172:SF1">
    <property type="entry name" value="DNA POLYMERASE EPSILON SUBUNIT 3"/>
    <property type="match status" value="1"/>
</dbReference>
<gene>
    <name evidence="8" type="ORF">HO173_011951</name>
</gene>
<evidence type="ECO:0000256" key="3">
    <source>
        <dbReference type="ARBA" id="ARBA00023242"/>
    </source>
</evidence>
<evidence type="ECO:0000256" key="5">
    <source>
        <dbReference type="ARBA" id="ARBA00042096"/>
    </source>
</evidence>
<dbReference type="OrthoDB" id="1707486at2759"/>
<keyword evidence="3" id="KW-0539">Nucleus</keyword>
<evidence type="ECO:0000256" key="6">
    <source>
        <dbReference type="SAM" id="MobiDB-lite"/>
    </source>
</evidence>
<evidence type="ECO:0000256" key="1">
    <source>
        <dbReference type="ARBA" id="ARBA00004123"/>
    </source>
</evidence>
<dbReference type="Proteomes" id="UP000578531">
    <property type="component" value="Unassembled WGS sequence"/>
</dbReference>
<feature type="compositionally biased region" description="Basic and acidic residues" evidence="6">
    <location>
        <begin position="160"/>
        <end position="177"/>
    </location>
</feature>
<organism evidence="8 9">
    <name type="scientific">Letharia columbiana</name>
    <dbReference type="NCBI Taxonomy" id="112416"/>
    <lineage>
        <taxon>Eukaryota</taxon>
        <taxon>Fungi</taxon>
        <taxon>Dikarya</taxon>
        <taxon>Ascomycota</taxon>
        <taxon>Pezizomycotina</taxon>
        <taxon>Lecanoromycetes</taxon>
        <taxon>OSLEUM clade</taxon>
        <taxon>Lecanoromycetidae</taxon>
        <taxon>Lecanorales</taxon>
        <taxon>Lecanorineae</taxon>
        <taxon>Parmeliaceae</taxon>
        <taxon>Letharia</taxon>
    </lineage>
</organism>
<dbReference type="GO" id="GO:0008623">
    <property type="term" value="C:CHRAC"/>
    <property type="evidence" value="ECO:0007669"/>
    <property type="project" value="TreeGrafter"/>
</dbReference>
<evidence type="ECO:0000313" key="9">
    <source>
        <dbReference type="Proteomes" id="UP000578531"/>
    </source>
</evidence>
<comment type="caution">
    <text evidence="8">The sequence shown here is derived from an EMBL/GenBank/DDBJ whole genome shotgun (WGS) entry which is preliminary data.</text>
</comment>
<proteinExistence type="predicted"/>
<dbReference type="InterPro" id="IPR051377">
    <property type="entry name" value="DNA_Pol-Epsilon_Subunit"/>
</dbReference>
<dbReference type="InterPro" id="IPR009072">
    <property type="entry name" value="Histone-fold"/>
</dbReference>
<feature type="compositionally biased region" description="Basic and acidic residues" evidence="6">
    <location>
        <begin position="256"/>
        <end position="268"/>
    </location>
</feature>
<dbReference type="GO" id="GO:0006272">
    <property type="term" value="P:leading strand elongation"/>
    <property type="evidence" value="ECO:0007669"/>
    <property type="project" value="TreeGrafter"/>
</dbReference>
<dbReference type="AlphaFoldDB" id="A0A8H6CQK5"/>
<reference evidence="8 9" key="1">
    <citation type="journal article" date="2020" name="Genomics">
        <title>Complete, high-quality genomes from long-read metagenomic sequencing of two wolf lichen thalli reveals enigmatic genome architecture.</title>
        <authorList>
            <person name="McKenzie S.K."/>
            <person name="Walston R.F."/>
            <person name="Allen J.L."/>
        </authorList>
    </citation>
    <scope>NUCLEOTIDE SEQUENCE [LARGE SCALE GENOMIC DNA]</scope>
    <source>
        <strain evidence="8">WasteWater2</strain>
    </source>
</reference>
<dbReference type="GO" id="GO:0046982">
    <property type="term" value="F:protein heterodimerization activity"/>
    <property type="evidence" value="ECO:0007669"/>
    <property type="project" value="InterPro"/>
</dbReference>
<dbReference type="RefSeq" id="XP_037159340.1">
    <property type="nucleotide sequence ID" value="XM_037313825.1"/>
</dbReference>
<dbReference type="Gene3D" id="1.10.20.10">
    <property type="entry name" value="Histone, subunit A"/>
    <property type="match status" value="1"/>
</dbReference>
<evidence type="ECO:0000313" key="8">
    <source>
        <dbReference type="EMBL" id="KAF6227849.1"/>
    </source>
</evidence>
<dbReference type="GO" id="GO:0031507">
    <property type="term" value="P:heterochromatin formation"/>
    <property type="evidence" value="ECO:0007669"/>
    <property type="project" value="TreeGrafter"/>
</dbReference>
<keyword evidence="9" id="KW-1185">Reference proteome</keyword>
<feature type="domain" description="Transcription factor CBF/NF-Y/archaeal histone" evidence="7">
    <location>
        <begin position="33"/>
        <end position="96"/>
    </location>
</feature>
<dbReference type="SUPFAM" id="SSF47113">
    <property type="entry name" value="Histone-fold"/>
    <property type="match status" value="1"/>
</dbReference>
<dbReference type="InterPro" id="IPR003958">
    <property type="entry name" value="CBFA_NFYB_domain"/>
</dbReference>
<dbReference type="EMBL" id="JACCJC010000080">
    <property type="protein sequence ID" value="KAF6227849.1"/>
    <property type="molecule type" value="Genomic_DNA"/>
</dbReference>
<evidence type="ECO:0000259" key="7">
    <source>
        <dbReference type="Pfam" id="PF00808"/>
    </source>
</evidence>
<evidence type="ECO:0000256" key="4">
    <source>
        <dbReference type="ARBA" id="ARBA00039775"/>
    </source>
</evidence>
<feature type="region of interest" description="Disordered" evidence="6">
    <location>
        <begin position="1"/>
        <end position="27"/>
    </location>
</feature>
<name>A0A8H6CQK5_9LECA</name>
<keyword evidence="2" id="KW-0235">DNA replication</keyword>
<protein>
    <recommendedName>
        <fullName evidence="4">DNA polymerase epsilon subunit D</fullName>
    </recommendedName>
    <alternativeName>
        <fullName evidence="5">DNA polymerase II subunit D</fullName>
    </alternativeName>
</protein>
<dbReference type="PANTHER" id="PTHR46172">
    <property type="entry name" value="DNA POLYMERASE EPSILON SUBUNIT 3"/>
    <property type="match status" value="1"/>
</dbReference>